<dbReference type="EMBL" id="KL142414">
    <property type="protein sequence ID" value="KDR67559.1"/>
    <property type="molecule type" value="Genomic_DNA"/>
</dbReference>
<feature type="transmembrane region" description="Helical" evidence="6">
    <location>
        <begin position="100"/>
        <end position="122"/>
    </location>
</feature>
<protein>
    <submittedName>
        <fullName evidence="7">Uncharacterized protein</fullName>
    </submittedName>
</protein>
<dbReference type="Gene3D" id="1.20.1070.10">
    <property type="entry name" value="Rhodopsin 7-helix transmembrane proteins"/>
    <property type="match status" value="1"/>
</dbReference>
<keyword evidence="2 6" id="KW-0812">Transmembrane</keyword>
<feature type="transmembrane region" description="Helical" evidence="6">
    <location>
        <begin position="270"/>
        <end position="293"/>
    </location>
</feature>
<keyword evidence="8" id="KW-1185">Reference proteome</keyword>
<feature type="transmembrane region" description="Helical" evidence="6">
    <location>
        <begin position="238"/>
        <end position="258"/>
    </location>
</feature>
<feature type="transmembrane region" description="Helical" evidence="6">
    <location>
        <begin position="12"/>
        <end position="36"/>
    </location>
</feature>
<evidence type="ECO:0000256" key="1">
    <source>
        <dbReference type="ARBA" id="ARBA00004141"/>
    </source>
</evidence>
<dbReference type="GO" id="GO:0007189">
    <property type="term" value="P:adenylate cyclase-activating G protein-coupled receptor signaling pathway"/>
    <property type="evidence" value="ECO:0007669"/>
    <property type="project" value="TreeGrafter"/>
</dbReference>
<feature type="region of interest" description="Disordered" evidence="5">
    <location>
        <begin position="316"/>
        <end position="346"/>
    </location>
</feature>
<feature type="transmembrane region" description="Helical" evidence="6">
    <location>
        <begin position="129"/>
        <end position="152"/>
    </location>
</feature>
<dbReference type="PANTHER" id="PTHR23112:SF37">
    <property type="entry name" value="G PROTEIN-COUPLED RECEPTOR GPR1"/>
    <property type="match status" value="1"/>
</dbReference>
<dbReference type="GO" id="GO:0004930">
    <property type="term" value="F:G protein-coupled receptor activity"/>
    <property type="evidence" value="ECO:0007669"/>
    <property type="project" value="TreeGrafter"/>
</dbReference>
<dbReference type="GO" id="GO:0005886">
    <property type="term" value="C:plasma membrane"/>
    <property type="evidence" value="ECO:0007669"/>
    <property type="project" value="TreeGrafter"/>
</dbReference>
<accession>A0A067SIM3</accession>
<dbReference type="OrthoDB" id="100006at2759"/>
<keyword evidence="3 6" id="KW-1133">Transmembrane helix</keyword>
<keyword evidence="4 6" id="KW-0472">Membrane</keyword>
<feature type="compositionally biased region" description="Basic and acidic residues" evidence="5">
    <location>
        <begin position="381"/>
        <end position="398"/>
    </location>
</feature>
<organism evidence="7 8">
    <name type="scientific">Galerina marginata (strain CBS 339.88)</name>
    <dbReference type="NCBI Taxonomy" id="685588"/>
    <lineage>
        <taxon>Eukaryota</taxon>
        <taxon>Fungi</taxon>
        <taxon>Dikarya</taxon>
        <taxon>Basidiomycota</taxon>
        <taxon>Agaricomycotina</taxon>
        <taxon>Agaricomycetes</taxon>
        <taxon>Agaricomycetidae</taxon>
        <taxon>Agaricales</taxon>
        <taxon>Agaricineae</taxon>
        <taxon>Strophariaceae</taxon>
        <taxon>Galerina</taxon>
    </lineage>
</organism>
<dbReference type="AlphaFoldDB" id="A0A067SIM3"/>
<dbReference type="CDD" id="cd00637">
    <property type="entry name" value="7tm_classA_rhodopsin-like"/>
    <property type="match status" value="1"/>
</dbReference>
<evidence type="ECO:0000256" key="6">
    <source>
        <dbReference type="SAM" id="Phobius"/>
    </source>
</evidence>
<feature type="transmembrane region" description="Helical" evidence="6">
    <location>
        <begin position="182"/>
        <end position="206"/>
    </location>
</feature>
<dbReference type="HOGENOM" id="CLU_027149_0_2_1"/>
<evidence type="ECO:0000313" key="7">
    <source>
        <dbReference type="EMBL" id="KDR67559.1"/>
    </source>
</evidence>
<sequence length="413" mass="46704">MFSFNERLGIFFTIEGSFLSLFSVSSVLCFVVYKWLRRTVLTWGKSKVLSPDASDSSIFLNLMLADLVQSLGNLPNIRWMEDGEITEGHLCTAQAAIKQVGIVGVAMTSLAIAVHTFSVLVLRWKAPPYLSKITVVGVWVFTALVIGIANAIHRNESYYGNTGYWCWILEKYETELIVTEYLWVWVSGFSMIILYGIMFVVMRGWFIIDNGVHWHKNYKSNQLAIEVETEEDKESKAIANLMLFYPAIYIVCFLPNTVSRWLTFRGFHTPYQFTLFASTLYSLSGVFNVILFFSTRPQLVKGSNIVIESAEDLPLHHRKDSSGAPTSHKLGRLPERKYTDASPIGDRWTGKPDFDAGSLVADHDAFPSSTAYDGGSLGRHARNESYLSERDEYKRSRESSSLIEEEDYGHLPG</sequence>
<evidence type="ECO:0000256" key="4">
    <source>
        <dbReference type="ARBA" id="ARBA00023136"/>
    </source>
</evidence>
<evidence type="ECO:0000256" key="5">
    <source>
        <dbReference type="SAM" id="MobiDB-lite"/>
    </source>
</evidence>
<dbReference type="Proteomes" id="UP000027222">
    <property type="component" value="Unassembled WGS sequence"/>
</dbReference>
<dbReference type="SUPFAM" id="SSF81321">
    <property type="entry name" value="Family A G protein-coupled receptor-like"/>
    <property type="match status" value="1"/>
</dbReference>
<name>A0A067SIM3_GALM3</name>
<proteinExistence type="predicted"/>
<gene>
    <name evidence="7" type="ORF">GALMADRAFT_79777</name>
</gene>
<evidence type="ECO:0000256" key="3">
    <source>
        <dbReference type="ARBA" id="ARBA00022989"/>
    </source>
</evidence>
<reference evidence="8" key="1">
    <citation type="journal article" date="2014" name="Proc. Natl. Acad. Sci. U.S.A.">
        <title>Extensive sampling of basidiomycete genomes demonstrates inadequacy of the white-rot/brown-rot paradigm for wood decay fungi.</title>
        <authorList>
            <person name="Riley R."/>
            <person name="Salamov A.A."/>
            <person name="Brown D.W."/>
            <person name="Nagy L.G."/>
            <person name="Floudas D."/>
            <person name="Held B.W."/>
            <person name="Levasseur A."/>
            <person name="Lombard V."/>
            <person name="Morin E."/>
            <person name="Otillar R."/>
            <person name="Lindquist E.A."/>
            <person name="Sun H."/>
            <person name="LaButti K.M."/>
            <person name="Schmutz J."/>
            <person name="Jabbour D."/>
            <person name="Luo H."/>
            <person name="Baker S.E."/>
            <person name="Pisabarro A.G."/>
            <person name="Walton J.D."/>
            <person name="Blanchette R.A."/>
            <person name="Henrissat B."/>
            <person name="Martin F."/>
            <person name="Cullen D."/>
            <person name="Hibbett D.S."/>
            <person name="Grigoriev I.V."/>
        </authorList>
    </citation>
    <scope>NUCLEOTIDE SEQUENCE [LARGE SCALE GENOMIC DNA]</scope>
    <source>
        <strain evidence="8">CBS 339.88</strain>
    </source>
</reference>
<comment type="subcellular location">
    <subcellularLocation>
        <location evidence="1">Membrane</location>
        <topology evidence="1">Multi-pass membrane protein</topology>
    </subcellularLocation>
</comment>
<feature type="region of interest" description="Disordered" evidence="5">
    <location>
        <begin position="368"/>
        <end position="413"/>
    </location>
</feature>
<evidence type="ECO:0000313" key="8">
    <source>
        <dbReference type="Proteomes" id="UP000027222"/>
    </source>
</evidence>
<dbReference type="PANTHER" id="PTHR23112">
    <property type="entry name" value="G PROTEIN-COUPLED RECEPTOR 157-RELATED"/>
    <property type="match status" value="1"/>
</dbReference>
<dbReference type="STRING" id="685588.A0A067SIM3"/>
<evidence type="ECO:0000256" key="2">
    <source>
        <dbReference type="ARBA" id="ARBA00022692"/>
    </source>
</evidence>